<dbReference type="EMBL" id="MU251556">
    <property type="protein sequence ID" value="KAG9232279.1"/>
    <property type="molecule type" value="Genomic_DNA"/>
</dbReference>
<dbReference type="Pfam" id="PF00010">
    <property type="entry name" value="HLH"/>
    <property type="match status" value="1"/>
</dbReference>
<evidence type="ECO:0000313" key="8">
    <source>
        <dbReference type="EMBL" id="KAG9232279.1"/>
    </source>
</evidence>
<protein>
    <recommendedName>
        <fullName evidence="7">BHLH domain-containing protein</fullName>
    </recommendedName>
</protein>
<feature type="compositionally biased region" description="Basic and acidic residues" evidence="6">
    <location>
        <begin position="360"/>
        <end position="379"/>
    </location>
</feature>
<dbReference type="PANTHER" id="PTHR15741">
    <property type="entry name" value="BASIC HELIX-LOOP-HELIX ZIP TRANSCRIPTION FACTOR"/>
    <property type="match status" value="1"/>
</dbReference>
<feature type="domain" description="BHLH" evidence="7">
    <location>
        <begin position="369"/>
        <end position="420"/>
    </location>
</feature>
<dbReference type="SUPFAM" id="SSF47459">
    <property type="entry name" value="HLH, helix-loop-helix DNA-binding domain"/>
    <property type="match status" value="1"/>
</dbReference>
<dbReference type="GO" id="GO:0000978">
    <property type="term" value="F:RNA polymerase II cis-regulatory region sequence-specific DNA binding"/>
    <property type="evidence" value="ECO:0007669"/>
    <property type="project" value="TreeGrafter"/>
</dbReference>
<reference evidence="8" key="1">
    <citation type="journal article" date="2021" name="IMA Fungus">
        <title>Genomic characterization of three marine fungi, including Emericellopsis atlantica sp. nov. with signatures of a generalist lifestyle and marine biomass degradation.</title>
        <authorList>
            <person name="Hagestad O.C."/>
            <person name="Hou L."/>
            <person name="Andersen J.H."/>
            <person name="Hansen E.H."/>
            <person name="Altermark B."/>
            <person name="Li C."/>
            <person name="Kuhnert E."/>
            <person name="Cox R.J."/>
            <person name="Crous P.W."/>
            <person name="Spatafora J.W."/>
            <person name="Lail K."/>
            <person name="Amirebrahimi M."/>
            <person name="Lipzen A."/>
            <person name="Pangilinan J."/>
            <person name="Andreopoulos W."/>
            <person name="Hayes R.D."/>
            <person name="Ng V."/>
            <person name="Grigoriev I.V."/>
            <person name="Jackson S.A."/>
            <person name="Sutton T.D.S."/>
            <person name="Dobson A.D.W."/>
            <person name="Rama T."/>
        </authorList>
    </citation>
    <scope>NUCLEOTIDE SEQUENCE</scope>
    <source>
        <strain evidence="8">TRa018bII</strain>
    </source>
</reference>
<evidence type="ECO:0000256" key="1">
    <source>
        <dbReference type="ARBA" id="ARBA00004123"/>
    </source>
</evidence>
<sequence>MLAVQLPGMGSSKPPDLEMPFGYSFDPSTSNFPLPSPTAPAPGPSLLDDNESRFLDSFFDGVSSDQFDYNLFQNTQDETEAGFGWNELPPTFMGTTTSFGQQPQMGAQEPPSMDFHAAPPKVQTPISIPPTTAPDVLAAATLLQNGSSYHPQDIYTQPSNGHVRPQSISQFPHTRPYSGNHERTGSNDYMRDSFYPNMGFGNSVESNSMQRNANNKLDIRWGSDASFSPSQGFMAPHPREKVAEVERAQMQSLDHALTLDQGDQTSAEASHTASPISAFSLPRKPDSNSHVDDEAEDSRPLKRMKTKCHEEASEEDENLASQLPGIKKRRAIKKEKDPPADSESGHKQGKSVAASAARKAARENLTELQKRENHIRSEQKRRTLIREGFEDLGELVPGLRGGGFSKSAVLIMTADWLEDLQRGNETLRAQLDQLEGQ</sequence>
<dbReference type="SMART" id="SM00353">
    <property type="entry name" value="HLH"/>
    <property type="match status" value="1"/>
</dbReference>
<dbReference type="AlphaFoldDB" id="A0A9P7YEI8"/>
<feature type="region of interest" description="Disordered" evidence="6">
    <location>
        <begin position="262"/>
        <end position="379"/>
    </location>
</feature>
<comment type="caution">
    <text evidence="8">The sequence shown here is derived from an EMBL/GenBank/DDBJ whole genome shotgun (WGS) entry which is preliminary data.</text>
</comment>
<feature type="compositionally biased region" description="Basic and acidic residues" evidence="6">
    <location>
        <begin position="283"/>
        <end position="300"/>
    </location>
</feature>
<evidence type="ECO:0000256" key="4">
    <source>
        <dbReference type="ARBA" id="ARBA00023163"/>
    </source>
</evidence>
<evidence type="ECO:0000256" key="2">
    <source>
        <dbReference type="ARBA" id="ARBA00023015"/>
    </source>
</evidence>
<keyword evidence="9" id="KW-1185">Reference proteome</keyword>
<feature type="compositionally biased region" description="Basic and acidic residues" evidence="6">
    <location>
        <begin position="334"/>
        <end position="346"/>
    </location>
</feature>
<dbReference type="CDD" id="cd11404">
    <property type="entry name" value="bHLHzip_Mlx_like"/>
    <property type="match status" value="1"/>
</dbReference>
<feature type="compositionally biased region" description="Polar residues" evidence="6">
    <location>
        <begin position="262"/>
        <end position="277"/>
    </location>
</feature>
<dbReference type="OrthoDB" id="5778525at2759"/>
<dbReference type="InterPro" id="IPR036638">
    <property type="entry name" value="HLH_DNA-bd_sf"/>
</dbReference>
<evidence type="ECO:0000313" key="9">
    <source>
        <dbReference type="Proteomes" id="UP000824998"/>
    </source>
</evidence>
<feature type="compositionally biased region" description="Pro residues" evidence="6">
    <location>
        <begin position="34"/>
        <end position="43"/>
    </location>
</feature>
<dbReference type="InterPro" id="IPR011598">
    <property type="entry name" value="bHLH_dom"/>
</dbReference>
<keyword evidence="2" id="KW-0805">Transcription regulation</keyword>
<gene>
    <name evidence="8" type="ORF">BJ875DRAFT_89194</name>
</gene>
<keyword evidence="4" id="KW-0804">Transcription</keyword>
<organism evidence="8 9">
    <name type="scientific">Amylocarpus encephaloides</name>
    <dbReference type="NCBI Taxonomy" id="45428"/>
    <lineage>
        <taxon>Eukaryota</taxon>
        <taxon>Fungi</taxon>
        <taxon>Dikarya</taxon>
        <taxon>Ascomycota</taxon>
        <taxon>Pezizomycotina</taxon>
        <taxon>Leotiomycetes</taxon>
        <taxon>Helotiales</taxon>
        <taxon>Helotiales incertae sedis</taxon>
        <taxon>Amylocarpus</taxon>
    </lineage>
</organism>
<dbReference type="PANTHER" id="PTHR15741:SF27">
    <property type="entry name" value="TRANSCRIPTION FACTOR AP-4"/>
    <property type="match status" value="1"/>
</dbReference>
<evidence type="ECO:0000256" key="5">
    <source>
        <dbReference type="ARBA" id="ARBA00023242"/>
    </source>
</evidence>
<dbReference type="GO" id="GO:0000981">
    <property type="term" value="F:DNA-binding transcription factor activity, RNA polymerase II-specific"/>
    <property type="evidence" value="ECO:0007669"/>
    <property type="project" value="TreeGrafter"/>
</dbReference>
<evidence type="ECO:0000256" key="3">
    <source>
        <dbReference type="ARBA" id="ARBA00023125"/>
    </source>
</evidence>
<proteinExistence type="predicted"/>
<dbReference type="InterPro" id="IPR052207">
    <property type="entry name" value="Max-like/E-box_TFs"/>
</dbReference>
<dbReference type="PROSITE" id="PS50888">
    <property type="entry name" value="BHLH"/>
    <property type="match status" value="1"/>
</dbReference>
<accession>A0A9P7YEI8</accession>
<dbReference type="Gene3D" id="4.10.280.10">
    <property type="entry name" value="Helix-loop-helix DNA-binding domain"/>
    <property type="match status" value="1"/>
</dbReference>
<dbReference type="GO" id="GO:0005634">
    <property type="term" value="C:nucleus"/>
    <property type="evidence" value="ECO:0007669"/>
    <property type="project" value="UniProtKB-SubCell"/>
</dbReference>
<dbReference type="Proteomes" id="UP000824998">
    <property type="component" value="Unassembled WGS sequence"/>
</dbReference>
<comment type="subcellular location">
    <subcellularLocation>
        <location evidence="1">Nucleus</location>
    </subcellularLocation>
</comment>
<keyword evidence="5" id="KW-0539">Nucleus</keyword>
<evidence type="ECO:0000259" key="7">
    <source>
        <dbReference type="PROSITE" id="PS50888"/>
    </source>
</evidence>
<feature type="region of interest" description="Disordered" evidence="6">
    <location>
        <begin position="1"/>
        <end position="49"/>
    </location>
</feature>
<evidence type="ECO:0000256" key="6">
    <source>
        <dbReference type="SAM" id="MobiDB-lite"/>
    </source>
</evidence>
<name>A0A9P7YEI8_9HELO</name>
<dbReference type="GO" id="GO:0046983">
    <property type="term" value="F:protein dimerization activity"/>
    <property type="evidence" value="ECO:0007669"/>
    <property type="project" value="InterPro"/>
</dbReference>
<keyword evidence="3" id="KW-0238">DNA-binding</keyword>